<dbReference type="PROSITE" id="PS00622">
    <property type="entry name" value="HTH_LUXR_1"/>
    <property type="match status" value="1"/>
</dbReference>
<feature type="domain" description="Response regulatory" evidence="7">
    <location>
        <begin position="18"/>
        <end position="134"/>
    </location>
</feature>
<gene>
    <name evidence="8" type="ORF">KRR39_08500</name>
</gene>
<evidence type="ECO:0000256" key="1">
    <source>
        <dbReference type="ARBA" id="ARBA00022553"/>
    </source>
</evidence>
<dbReference type="SMART" id="SM00421">
    <property type="entry name" value="HTH_LUXR"/>
    <property type="match status" value="1"/>
</dbReference>
<keyword evidence="2" id="KW-0805">Transcription regulation</keyword>
<dbReference type="Pfam" id="PF00072">
    <property type="entry name" value="Response_reg"/>
    <property type="match status" value="1"/>
</dbReference>
<dbReference type="PANTHER" id="PTHR43214:SF43">
    <property type="entry name" value="TWO-COMPONENT RESPONSE REGULATOR"/>
    <property type="match status" value="1"/>
</dbReference>
<dbReference type="AlphaFoldDB" id="A0A975T1M8"/>
<keyword evidence="3" id="KW-0238">DNA-binding</keyword>
<dbReference type="RefSeq" id="WP_216941608.1">
    <property type="nucleotide sequence ID" value="NZ_CP077062.1"/>
</dbReference>
<dbReference type="GO" id="GO:0006355">
    <property type="term" value="P:regulation of DNA-templated transcription"/>
    <property type="evidence" value="ECO:0007669"/>
    <property type="project" value="InterPro"/>
</dbReference>
<dbReference type="GO" id="GO:0003677">
    <property type="term" value="F:DNA binding"/>
    <property type="evidence" value="ECO:0007669"/>
    <property type="project" value="UniProtKB-KW"/>
</dbReference>
<evidence type="ECO:0000259" key="7">
    <source>
        <dbReference type="PROSITE" id="PS50110"/>
    </source>
</evidence>
<dbReference type="InterPro" id="IPR000792">
    <property type="entry name" value="Tscrpt_reg_LuxR_C"/>
</dbReference>
<feature type="domain" description="HTH luxR-type" evidence="6">
    <location>
        <begin position="154"/>
        <end position="219"/>
    </location>
</feature>
<organism evidence="8 9">
    <name type="scientific">Nocardioides panacis</name>
    <dbReference type="NCBI Taxonomy" id="2849501"/>
    <lineage>
        <taxon>Bacteria</taxon>
        <taxon>Bacillati</taxon>
        <taxon>Actinomycetota</taxon>
        <taxon>Actinomycetes</taxon>
        <taxon>Propionibacteriales</taxon>
        <taxon>Nocardioidaceae</taxon>
        <taxon>Nocardioides</taxon>
    </lineage>
</organism>
<sequence>MTLPTTGPATGPATGAVRVVLVDDHAVVRTGLAQLLTGAGGIDVVGQAGDGAEALEVVRRTRPAVVVMDLQMPGVDGVAATRSILAEELGAEVVVLTSFSDNARIAAALDAGAVGYLLKDADPEDLIEGIRAVSRGESPLHPKVARQLLTARHAAPASVDLTPREREVLGLVREGLANKQVARRLGISERTVKAHLTSVFQRIGVTDRTQAALWAERNL</sequence>
<protein>
    <submittedName>
        <fullName evidence="8">Response regulator transcription factor</fullName>
    </submittedName>
</protein>
<accession>A0A975T1M8</accession>
<dbReference type="PANTHER" id="PTHR43214">
    <property type="entry name" value="TWO-COMPONENT RESPONSE REGULATOR"/>
    <property type="match status" value="1"/>
</dbReference>
<feature type="modified residue" description="4-aspartylphosphate" evidence="5">
    <location>
        <position position="69"/>
    </location>
</feature>
<dbReference type="CDD" id="cd06170">
    <property type="entry name" value="LuxR_C_like"/>
    <property type="match status" value="1"/>
</dbReference>
<dbReference type="InterPro" id="IPR001789">
    <property type="entry name" value="Sig_transdc_resp-reg_receiver"/>
</dbReference>
<dbReference type="FunFam" id="1.10.10.10:FF:000153">
    <property type="entry name" value="LuxR family transcriptional regulator"/>
    <property type="match status" value="1"/>
</dbReference>
<dbReference type="Proteomes" id="UP000683575">
    <property type="component" value="Chromosome"/>
</dbReference>
<keyword evidence="9" id="KW-1185">Reference proteome</keyword>
<proteinExistence type="predicted"/>
<keyword evidence="1 5" id="KW-0597">Phosphoprotein</keyword>
<dbReference type="PROSITE" id="PS50043">
    <property type="entry name" value="HTH_LUXR_2"/>
    <property type="match status" value="1"/>
</dbReference>
<dbReference type="KEGG" id="nps:KRR39_08500"/>
<dbReference type="SMART" id="SM00448">
    <property type="entry name" value="REC"/>
    <property type="match status" value="1"/>
</dbReference>
<evidence type="ECO:0000313" key="8">
    <source>
        <dbReference type="EMBL" id="QWZ09762.1"/>
    </source>
</evidence>
<dbReference type="Pfam" id="PF00196">
    <property type="entry name" value="GerE"/>
    <property type="match status" value="1"/>
</dbReference>
<evidence type="ECO:0000256" key="3">
    <source>
        <dbReference type="ARBA" id="ARBA00023125"/>
    </source>
</evidence>
<dbReference type="CDD" id="cd17535">
    <property type="entry name" value="REC_NarL-like"/>
    <property type="match status" value="1"/>
</dbReference>
<dbReference type="GO" id="GO:0000160">
    <property type="term" value="P:phosphorelay signal transduction system"/>
    <property type="evidence" value="ECO:0007669"/>
    <property type="project" value="InterPro"/>
</dbReference>
<evidence type="ECO:0000256" key="2">
    <source>
        <dbReference type="ARBA" id="ARBA00023015"/>
    </source>
</evidence>
<evidence type="ECO:0000256" key="4">
    <source>
        <dbReference type="ARBA" id="ARBA00023163"/>
    </source>
</evidence>
<evidence type="ECO:0000259" key="6">
    <source>
        <dbReference type="PROSITE" id="PS50043"/>
    </source>
</evidence>
<evidence type="ECO:0000313" key="9">
    <source>
        <dbReference type="Proteomes" id="UP000683575"/>
    </source>
</evidence>
<dbReference type="InterPro" id="IPR058245">
    <property type="entry name" value="NreC/VraR/RcsB-like_REC"/>
</dbReference>
<name>A0A975T1M8_9ACTN</name>
<evidence type="ECO:0000256" key="5">
    <source>
        <dbReference type="PROSITE-ProRule" id="PRU00169"/>
    </source>
</evidence>
<dbReference type="InterPro" id="IPR039420">
    <property type="entry name" value="WalR-like"/>
</dbReference>
<dbReference type="EMBL" id="CP077062">
    <property type="protein sequence ID" value="QWZ09762.1"/>
    <property type="molecule type" value="Genomic_DNA"/>
</dbReference>
<keyword evidence="4" id="KW-0804">Transcription</keyword>
<reference evidence="8" key="1">
    <citation type="submission" date="2021-06" db="EMBL/GenBank/DDBJ databases">
        <title>Complete genome sequence of Nocardioides sp. G188.</title>
        <authorList>
            <person name="Im W.-T."/>
        </authorList>
    </citation>
    <scope>NUCLEOTIDE SEQUENCE</scope>
    <source>
        <strain evidence="8">G188</strain>
    </source>
</reference>
<dbReference type="PROSITE" id="PS50110">
    <property type="entry name" value="RESPONSE_REGULATORY"/>
    <property type="match status" value="1"/>
</dbReference>